<proteinExistence type="predicted"/>
<dbReference type="InterPro" id="IPR001646">
    <property type="entry name" value="5peptide_repeat"/>
</dbReference>
<comment type="caution">
    <text evidence="1">The sequence shown here is derived from an EMBL/GenBank/DDBJ whole genome shotgun (WGS) entry which is preliminary data.</text>
</comment>
<name>A0ABU7I8W5_9SPHI</name>
<dbReference type="PANTHER" id="PTHR42999:SF1">
    <property type="entry name" value="PENTAPEPTIDE REPEAT-CONTAINING PROTEIN"/>
    <property type="match status" value="1"/>
</dbReference>
<gene>
    <name evidence="1" type="ORF">VRU48_12420</name>
</gene>
<dbReference type="Pfam" id="PF13599">
    <property type="entry name" value="Pentapeptide_4"/>
    <property type="match status" value="1"/>
</dbReference>
<dbReference type="EMBL" id="JAZDQT010000002">
    <property type="protein sequence ID" value="MEE1945917.1"/>
    <property type="molecule type" value="Genomic_DNA"/>
</dbReference>
<dbReference type="SUPFAM" id="SSF141571">
    <property type="entry name" value="Pentapeptide repeat-like"/>
    <property type="match status" value="1"/>
</dbReference>
<evidence type="ECO:0000313" key="2">
    <source>
        <dbReference type="Proteomes" id="UP001336835"/>
    </source>
</evidence>
<dbReference type="Pfam" id="PF00805">
    <property type="entry name" value="Pentapeptide"/>
    <property type="match status" value="1"/>
</dbReference>
<protein>
    <submittedName>
        <fullName evidence="1">Pentapeptide repeat-containing protein</fullName>
    </submittedName>
</protein>
<evidence type="ECO:0000313" key="1">
    <source>
        <dbReference type="EMBL" id="MEE1945917.1"/>
    </source>
</evidence>
<reference evidence="1 2" key="1">
    <citation type="submission" date="2024-01" db="EMBL/GenBank/DDBJ databases">
        <title>Pedobacter sp. nov., isolated from fresh soil.</title>
        <authorList>
            <person name="Le N.T.T."/>
        </authorList>
    </citation>
    <scope>NUCLEOTIDE SEQUENCE [LARGE SCALE GENOMIC DNA]</scope>
    <source>
        <strain evidence="1 2">KR3-3</strain>
    </source>
</reference>
<dbReference type="PANTHER" id="PTHR42999">
    <property type="entry name" value="ANTIBIOTIC RESISTANCE PROTEIN MCBG"/>
    <property type="match status" value="1"/>
</dbReference>
<dbReference type="InterPro" id="IPR052949">
    <property type="entry name" value="PA_immunity-related"/>
</dbReference>
<organism evidence="1 2">
    <name type="scientific">Pedobacter albus</name>
    <dbReference type="NCBI Taxonomy" id="3113905"/>
    <lineage>
        <taxon>Bacteria</taxon>
        <taxon>Pseudomonadati</taxon>
        <taxon>Bacteroidota</taxon>
        <taxon>Sphingobacteriia</taxon>
        <taxon>Sphingobacteriales</taxon>
        <taxon>Sphingobacteriaceae</taxon>
        <taxon>Pedobacter</taxon>
    </lineage>
</organism>
<accession>A0ABU7I8W5</accession>
<dbReference type="RefSeq" id="WP_330108236.1">
    <property type="nucleotide sequence ID" value="NZ_JAZDQT010000002.1"/>
</dbReference>
<keyword evidence="2" id="KW-1185">Reference proteome</keyword>
<dbReference type="Proteomes" id="UP001336835">
    <property type="component" value="Unassembled WGS sequence"/>
</dbReference>
<dbReference type="Gene3D" id="2.160.20.80">
    <property type="entry name" value="E3 ubiquitin-protein ligase SopA"/>
    <property type="match status" value="1"/>
</dbReference>
<sequence length="194" mass="22123">MVEESIYYVSRVFEKVPFPATGTRDTQFDDCTFKNCDFTDTDFRGCDFSQCTFDGCNLSMVKFGHIGFDQVRFSHCKMVGADFSNTKDFLFSANFDNCILDYAAFMKKKNRKSRFENCSLKGTDFSESDLTSTKFHHCDLSGAVFMHTVLNEANFVTSYHFTIDPERNQLRKARFATEGLAGLLANYGIIVEES</sequence>